<keyword evidence="1" id="KW-0472">Membrane</keyword>
<evidence type="ECO:0000313" key="3">
    <source>
        <dbReference type="Proteomes" id="UP000813444"/>
    </source>
</evidence>
<comment type="caution">
    <text evidence="2">The sequence shown here is derived from an EMBL/GenBank/DDBJ whole genome shotgun (WGS) entry which is preliminary data.</text>
</comment>
<dbReference type="Proteomes" id="UP000813444">
    <property type="component" value="Unassembled WGS sequence"/>
</dbReference>
<name>A0A8K0WUB9_9HYPO</name>
<keyword evidence="1" id="KW-1133">Transmembrane helix</keyword>
<keyword evidence="3" id="KW-1185">Reference proteome</keyword>
<dbReference type="AlphaFoldDB" id="A0A8K0WUB9"/>
<sequence>MTSVSIGTRPVPNASLHVPSPVIIPPIILSSSSSSSPSSSSSSSHLSIRQQPRINLPTMRRQERVGVWAYTPVAPIIVARKHDFPQCLGWYALQIIYPVIWIIGLAVLPILLCLAYVQSHISRRLWFKRLVRRWRLRKSNKSFLRHIVQPVQTSLQIRGKADTERSPSPPTDLFFGKLPPEIRRSILIYAFGDRVVHLHIEYFRPSEAVRRRQAGQGMMRRAITKAAFASHTRHWRWHSRLCTSMPGSDFRESRSPDWMRDDPCLGPTLFGGSSYIVHVGVTGWLLTCRQAYVPPGPH</sequence>
<protein>
    <submittedName>
        <fullName evidence="2">Uncharacterized protein</fullName>
    </submittedName>
</protein>
<evidence type="ECO:0000256" key="1">
    <source>
        <dbReference type="SAM" id="Phobius"/>
    </source>
</evidence>
<proteinExistence type="predicted"/>
<dbReference type="OrthoDB" id="515692at2759"/>
<dbReference type="EMBL" id="JAGPNK010000004">
    <property type="protein sequence ID" value="KAH7323013.1"/>
    <property type="molecule type" value="Genomic_DNA"/>
</dbReference>
<keyword evidence="1" id="KW-0812">Transmembrane</keyword>
<organism evidence="2 3">
    <name type="scientific">Stachybotrys elegans</name>
    <dbReference type="NCBI Taxonomy" id="80388"/>
    <lineage>
        <taxon>Eukaryota</taxon>
        <taxon>Fungi</taxon>
        <taxon>Dikarya</taxon>
        <taxon>Ascomycota</taxon>
        <taxon>Pezizomycotina</taxon>
        <taxon>Sordariomycetes</taxon>
        <taxon>Hypocreomycetidae</taxon>
        <taxon>Hypocreales</taxon>
        <taxon>Stachybotryaceae</taxon>
        <taxon>Stachybotrys</taxon>
    </lineage>
</organism>
<reference evidence="2" key="1">
    <citation type="journal article" date="2021" name="Nat. Commun.">
        <title>Genetic determinants of endophytism in the Arabidopsis root mycobiome.</title>
        <authorList>
            <person name="Mesny F."/>
            <person name="Miyauchi S."/>
            <person name="Thiergart T."/>
            <person name="Pickel B."/>
            <person name="Atanasova L."/>
            <person name="Karlsson M."/>
            <person name="Huettel B."/>
            <person name="Barry K.W."/>
            <person name="Haridas S."/>
            <person name="Chen C."/>
            <person name="Bauer D."/>
            <person name="Andreopoulos W."/>
            <person name="Pangilinan J."/>
            <person name="LaButti K."/>
            <person name="Riley R."/>
            <person name="Lipzen A."/>
            <person name="Clum A."/>
            <person name="Drula E."/>
            <person name="Henrissat B."/>
            <person name="Kohler A."/>
            <person name="Grigoriev I.V."/>
            <person name="Martin F.M."/>
            <person name="Hacquard S."/>
        </authorList>
    </citation>
    <scope>NUCLEOTIDE SEQUENCE</scope>
    <source>
        <strain evidence="2">MPI-CAGE-CH-0235</strain>
    </source>
</reference>
<evidence type="ECO:0000313" key="2">
    <source>
        <dbReference type="EMBL" id="KAH7323013.1"/>
    </source>
</evidence>
<accession>A0A8K0WUB9</accession>
<feature type="transmembrane region" description="Helical" evidence="1">
    <location>
        <begin position="95"/>
        <end position="117"/>
    </location>
</feature>
<gene>
    <name evidence="2" type="ORF">B0I35DRAFT_426930</name>
</gene>